<organism evidence="1">
    <name type="scientific">Arundo donax</name>
    <name type="common">Giant reed</name>
    <name type="synonym">Donax arundinaceus</name>
    <dbReference type="NCBI Taxonomy" id="35708"/>
    <lineage>
        <taxon>Eukaryota</taxon>
        <taxon>Viridiplantae</taxon>
        <taxon>Streptophyta</taxon>
        <taxon>Embryophyta</taxon>
        <taxon>Tracheophyta</taxon>
        <taxon>Spermatophyta</taxon>
        <taxon>Magnoliopsida</taxon>
        <taxon>Liliopsida</taxon>
        <taxon>Poales</taxon>
        <taxon>Poaceae</taxon>
        <taxon>PACMAD clade</taxon>
        <taxon>Arundinoideae</taxon>
        <taxon>Arundineae</taxon>
        <taxon>Arundo</taxon>
    </lineage>
</organism>
<protein>
    <submittedName>
        <fullName evidence="1">Uncharacterized protein</fullName>
    </submittedName>
</protein>
<reference evidence="1" key="2">
    <citation type="journal article" date="2015" name="Data Brief">
        <title>Shoot transcriptome of the giant reed, Arundo donax.</title>
        <authorList>
            <person name="Barrero R.A."/>
            <person name="Guerrero F.D."/>
            <person name="Moolhuijzen P."/>
            <person name="Goolsby J.A."/>
            <person name="Tidwell J."/>
            <person name="Bellgard S.E."/>
            <person name="Bellgard M.I."/>
        </authorList>
    </citation>
    <scope>NUCLEOTIDE SEQUENCE</scope>
    <source>
        <tissue evidence="1">Shoot tissue taken approximately 20 cm above the soil surface</tissue>
    </source>
</reference>
<sequence>MMVNEHGHLGLKIKERCGRGIMLRDVGCPTCECYCMDGLLVDGVLWIATLTSAMD</sequence>
<dbReference type="EMBL" id="GBRH01229177">
    <property type="protein sequence ID" value="JAD68718.1"/>
    <property type="molecule type" value="Transcribed_RNA"/>
</dbReference>
<accession>A0A0A9C2N5</accession>
<reference evidence="1" key="1">
    <citation type="submission" date="2014-09" db="EMBL/GenBank/DDBJ databases">
        <authorList>
            <person name="Magalhaes I.L.F."/>
            <person name="Oliveira U."/>
            <person name="Santos F.R."/>
            <person name="Vidigal T.H.D.A."/>
            <person name="Brescovit A.D."/>
            <person name="Santos A.J."/>
        </authorList>
    </citation>
    <scope>NUCLEOTIDE SEQUENCE</scope>
    <source>
        <tissue evidence="1">Shoot tissue taken approximately 20 cm above the soil surface</tissue>
    </source>
</reference>
<proteinExistence type="predicted"/>
<evidence type="ECO:0000313" key="1">
    <source>
        <dbReference type="EMBL" id="JAD68718.1"/>
    </source>
</evidence>
<name>A0A0A9C2N5_ARUDO</name>
<dbReference type="AlphaFoldDB" id="A0A0A9C2N5"/>